<evidence type="ECO:0000256" key="1">
    <source>
        <dbReference type="ARBA" id="ARBA00009437"/>
    </source>
</evidence>
<dbReference type="SUPFAM" id="SSF53850">
    <property type="entry name" value="Periplasmic binding protein-like II"/>
    <property type="match status" value="1"/>
</dbReference>
<dbReference type="PROSITE" id="PS50931">
    <property type="entry name" value="HTH_LYSR"/>
    <property type="match status" value="2"/>
</dbReference>
<dbReference type="InterPro" id="IPR036388">
    <property type="entry name" value="WH-like_DNA-bd_sf"/>
</dbReference>
<name>A0A975GUE7_9CAUL</name>
<keyword evidence="2" id="KW-0805">Transcription regulation</keyword>
<evidence type="ECO:0000313" key="7">
    <source>
        <dbReference type="Proteomes" id="UP000663918"/>
    </source>
</evidence>
<evidence type="ECO:0000256" key="4">
    <source>
        <dbReference type="ARBA" id="ARBA00023163"/>
    </source>
</evidence>
<dbReference type="Pfam" id="PF00126">
    <property type="entry name" value="HTH_1"/>
    <property type="match status" value="2"/>
</dbReference>
<dbReference type="InterPro" id="IPR050950">
    <property type="entry name" value="HTH-type_LysR_regulators"/>
</dbReference>
<proteinExistence type="inferred from homology"/>
<dbReference type="PRINTS" id="PR00039">
    <property type="entry name" value="HTHLYSR"/>
</dbReference>
<dbReference type="GO" id="GO:0003700">
    <property type="term" value="F:DNA-binding transcription factor activity"/>
    <property type="evidence" value="ECO:0007669"/>
    <property type="project" value="InterPro"/>
</dbReference>
<dbReference type="Proteomes" id="UP000663918">
    <property type="component" value="Chromosome"/>
</dbReference>
<evidence type="ECO:0000256" key="3">
    <source>
        <dbReference type="ARBA" id="ARBA00023125"/>
    </source>
</evidence>
<evidence type="ECO:0000256" key="2">
    <source>
        <dbReference type="ARBA" id="ARBA00023015"/>
    </source>
</evidence>
<organism evidence="6 7">
    <name type="scientific">Brevundimonas goettingensis</name>
    <dbReference type="NCBI Taxonomy" id="2774190"/>
    <lineage>
        <taxon>Bacteria</taxon>
        <taxon>Pseudomonadati</taxon>
        <taxon>Pseudomonadota</taxon>
        <taxon>Alphaproteobacteria</taxon>
        <taxon>Caulobacterales</taxon>
        <taxon>Caulobacteraceae</taxon>
        <taxon>Brevundimonas</taxon>
    </lineage>
</organism>
<dbReference type="GO" id="GO:0003677">
    <property type="term" value="F:DNA binding"/>
    <property type="evidence" value="ECO:0007669"/>
    <property type="project" value="UniProtKB-KW"/>
</dbReference>
<dbReference type="Gene3D" id="1.10.10.10">
    <property type="entry name" value="Winged helix-like DNA-binding domain superfamily/Winged helix DNA-binding domain"/>
    <property type="match status" value="2"/>
</dbReference>
<keyword evidence="7" id="KW-1185">Reference proteome</keyword>
<dbReference type="SUPFAM" id="SSF46785">
    <property type="entry name" value="Winged helix' DNA-binding domain"/>
    <property type="match status" value="2"/>
</dbReference>
<dbReference type="Pfam" id="PF03466">
    <property type="entry name" value="LysR_substrate"/>
    <property type="match status" value="1"/>
</dbReference>
<feature type="domain" description="HTH lysR-type" evidence="5">
    <location>
        <begin position="112"/>
        <end position="165"/>
    </location>
</feature>
<evidence type="ECO:0000313" key="6">
    <source>
        <dbReference type="EMBL" id="QTC89891.1"/>
    </source>
</evidence>
<keyword evidence="4" id="KW-0804">Transcription</keyword>
<comment type="similarity">
    <text evidence="1">Belongs to the LysR transcriptional regulatory family.</text>
</comment>
<dbReference type="InterPro" id="IPR005119">
    <property type="entry name" value="LysR_subst-bd"/>
</dbReference>
<feature type="domain" description="HTH lysR-type" evidence="5">
    <location>
        <begin position="12"/>
        <end position="69"/>
    </location>
</feature>
<accession>A0A975GUE7</accession>
<keyword evidence="3" id="KW-0238">DNA-binding</keyword>
<protein>
    <submittedName>
        <fullName evidence="6">LysR family transcriptional regulator</fullName>
    </submittedName>
</protein>
<dbReference type="Gene3D" id="3.40.190.290">
    <property type="match status" value="1"/>
</dbReference>
<dbReference type="InterPro" id="IPR036390">
    <property type="entry name" value="WH_DNA-bd_sf"/>
</dbReference>
<dbReference type="EMBL" id="CP062222">
    <property type="protein sequence ID" value="QTC89891.1"/>
    <property type="molecule type" value="Genomic_DNA"/>
</dbReference>
<dbReference type="PANTHER" id="PTHR30419:SF8">
    <property type="entry name" value="NITROGEN ASSIMILATION TRANSCRIPTIONAL ACTIVATOR-RELATED"/>
    <property type="match status" value="1"/>
</dbReference>
<evidence type="ECO:0000259" key="5">
    <source>
        <dbReference type="PROSITE" id="PS50931"/>
    </source>
</evidence>
<dbReference type="RefSeq" id="WP_207868259.1">
    <property type="nucleotide sequence ID" value="NZ_CP062222.1"/>
</dbReference>
<dbReference type="AlphaFoldDB" id="A0A975GUE7"/>
<dbReference type="GO" id="GO:0005829">
    <property type="term" value="C:cytosol"/>
    <property type="evidence" value="ECO:0007669"/>
    <property type="project" value="TreeGrafter"/>
</dbReference>
<dbReference type="KEGG" id="bgoe:IFJ75_11340"/>
<dbReference type="InterPro" id="IPR000847">
    <property type="entry name" value="LysR_HTH_N"/>
</dbReference>
<reference evidence="6" key="1">
    <citation type="submission" date="2020-09" db="EMBL/GenBank/DDBJ databases">
        <title>Brevundimonas sp. LVF2 isolated from a puddle in Goettingen, Germany.</title>
        <authorList>
            <person name="Friedrich I."/>
            <person name="Klassen A."/>
            <person name="Hannes N."/>
            <person name="Schneider D."/>
            <person name="Hertel R."/>
            <person name="Daniel R."/>
        </authorList>
    </citation>
    <scope>NUCLEOTIDE SEQUENCE</scope>
    <source>
        <strain evidence="6">LVF2</strain>
    </source>
</reference>
<sequence>MSADLKARAAEISFRQCRLFESVGRLASVRRGSEECNLSQPAVTQALGKLEQEVGETLLERKASGSYLTEAGKIFHVRVQRMFAQMETALQDLGVGNAAAASTVANRLSRSQVRSLIAVIESGSLAKAADDLELTQASLQRAVRHLEGNLGAAVFHRTSTGVMVTPDGVDLGRKLKLATQEIEWGLQEIEEARGAQASQMVLGTLPYGGSMLLASVLDEFTRRHPDAGIRILTEGATEMMRRLRFGDVDLVVGIIQETTSADLTNEVFAHTQFQVVARKDHPLARKADVTLDDLATYDWIAGLEGASRRLCFDALFQGHSLPRAPIETSTLPIIRQLIADSDRLTLMTQYELKHERHALVALPYGPIAARPAVGVTMRNNWLPTRIHNDFIRLIRSTLEAETEA</sequence>
<dbReference type="PANTHER" id="PTHR30419">
    <property type="entry name" value="HTH-TYPE TRANSCRIPTIONAL REGULATOR YBHD"/>
    <property type="match status" value="1"/>
</dbReference>
<gene>
    <name evidence="6" type="ORF">IFJ75_11340</name>
</gene>